<comment type="caution">
    <text evidence="1">The sequence shown here is derived from an EMBL/GenBank/DDBJ whole genome shotgun (WGS) entry which is preliminary data.</text>
</comment>
<keyword evidence="2" id="KW-1185">Reference proteome</keyword>
<evidence type="ECO:0000313" key="1">
    <source>
        <dbReference type="EMBL" id="GGI46441.1"/>
    </source>
</evidence>
<name>A0ABQ2BUF5_9BACL</name>
<accession>A0ABQ2BUF5</accession>
<organism evidence="1 2">
    <name type="scientific">Paenibacillus marchantiophytorum</name>
    <dbReference type="NCBI Taxonomy" id="1619310"/>
    <lineage>
        <taxon>Bacteria</taxon>
        <taxon>Bacillati</taxon>
        <taxon>Bacillota</taxon>
        <taxon>Bacilli</taxon>
        <taxon>Bacillales</taxon>
        <taxon>Paenibacillaceae</taxon>
        <taxon>Paenibacillus</taxon>
    </lineage>
</organism>
<protein>
    <submittedName>
        <fullName evidence="1">Uncharacterized protein</fullName>
    </submittedName>
</protein>
<evidence type="ECO:0000313" key="2">
    <source>
        <dbReference type="Proteomes" id="UP000615455"/>
    </source>
</evidence>
<gene>
    <name evidence="1" type="ORF">GCM10008018_17110</name>
</gene>
<dbReference type="Proteomes" id="UP000615455">
    <property type="component" value="Unassembled WGS sequence"/>
</dbReference>
<dbReference type="EMBL" id="BMHE01000006">
    <property type="protein sequence ID" value="GGI46441.1"/>
    <property type="molecule type" value="Genomic_DNA"/>
</dbReference>
<sequence length="49" mass="5508">MQVYEFMFGTTKDPDKGFATITMDSNAYPLQLGEMHKTSVMANYPNGTQ</sequence>
<reference evidence="2" key="1">
    <citation type="journal article" date="2019" name="Int. J. Syst. Evol. Microbiol.">
        <title>The Global Catalogue of Microorganisms (GCM) 10K type strain sequencing project: providing services to taxonomists for standard genome sequencing and annotation.</title>
        <authorList>
            <consortium name="The Broad Institute Genomics Platform"/>
            <consortium name="The Broad Institute Genome Sequencing Center for Infectious Disease"/>
            <person name="Wu L."/>
            <person name="Ma J."/>
        </authorList>
    </citation>
    <scope>NUCLEOTIDE SEQUENCE [LARGE SCALE GENOMIC DNA]</scope>
    <source>
        <strain evidence="2">CGMCC 1.15043</strain>
    </source>
</reference>
<proteinExistence type="predicted"/>